<name>A0A844QI15_9HYPH</name>
<accession>A0A844QI15</accession>
<reference evidence="1 2" key="1">
    <citation type="submission" date="2019-12" db="EMBL/GenBank/DDBJ databases">
        <title>Nitratireductor arenosus sp. nov., Isolated from sea sand, Jeju island, South Korea.</title>
        <authorList>
            <person name="Kim W."/>
        </authorList>
    </citation>
    <scope>NUCLEOTIDE SEQUENCE [LARGE SCALE GENOMIC DNA]</scope>
    <source>
        <strain evidence="1 2">CAU 1489</strain>
    </source>
</reference>
<evidence type="ECO:0000313" key="1">
    <source>
        <dbReference type="EMBL" id="MVA98837.1"/>
    </source>
</evidence>
<dbReference type="Proteomes" id="UP000463224">
    <property type="component" value="Unassembled WGS sequence"/>
</dbReference>
<protein>
    <submittedName>
        <fullName evidence="1">Uncharacterized protein</fullName>
    </submittedName>
</protein>
<dbReference type="RefSeq" id="WP_156713818.1">
    <property type="nucleotide sequence ID" value="NZ_WPHG01000004.1"/>
</dbReference>
<keyword evidence="2" id="KW-1185">Reference proteome</keyword>
<sequence length="84" mass="9335">MPSFSFDIEVPELRASYVRVERSDTGSGGWVQKGSDIKVRPGQTYNFEDTDFAVEDLPLYYRVTTYTSDDTAGTPTANIENDGS</sequence>
<proteinExistence type="predicted"/>
<gene>
    <name evidence="1" type="ORF">GN330_16440</name>
</gene>
<dbReference type="EMBL" id="WPHG01000004">
    <property type="protein sequence ID" value="MVA98837.1"/>
    <property type="molecule type" value="Genomic_DNA"/>
</dbReference>
<evidence type="ECO:0000313" key="2">
    <source>
        <dbReference type="Proteomes" id="UP000463224"/>
    </source>
</evidence>
<comment type="caution">
    <text evidence="1">The sequence shown here is derived from an EMBL/GenBank/DDBJ whole genome shotgun (WGS) entry which is preliminary data.</text>
</comment>
<organism evidence="1 2">
    <name type="scientific">Nitratireductor arenosus</name>
    <dbReference type="NCBI Taxonomy" id="2682096"/>
    <lineage>
        <taxon>Bacteria</taxon>
        <taxon>Pseudomonadati</taxon>
        <taxon>Pseudomonadota</taxon>
        <taxon>Alphaproteobacteria</taxon>
        <taxon>Hyphomicrobiales</taxon>
        <taxon>Phyllobacteriaceae</taxon>
        <taxon>Nitratireductor</taxon>
    </lineage>
</organism>
<dbReference type="AlphaFoldDB" id="A0A844QI15"/>